<organism evidence="4 5">
    <name type="scientific">Natronoarchaeum mannanilyticum</name>
    <dbReference type="NCBI Taxonomy" id="926360"/>
    <lineage>
        <taxon>Archaea</taxon>
        <taxon>Methanobacteriati</taxon>
        <taxon>Methanobacteriota</taxon>
        <taxon>Stenosarchaea group</taxon>
        <taxon>Halobacteria</taxon>
        <taxon>Halobacteriales</taxon>
        <taxon>Natronoarchaeaceae</taxon>
    </lineage>
</organism>
<keyword evidence="5" id="KW-1185">Reference proteome</keyword>
<dbReference type="Proteomes" id="UP001500420">
    <property type="component" value="Unassembled WGS sequence"/>
</dbReference>
<proteinExistence type="predicted"/>
<dbReference type="EMBL" id="BAAADV010000003">
    <property type="protein sequence ID" value="GAA0671294.1"/>
    <property type="molecule type" value="Genomic_DNA"/>
</dbReference>
<dbReference type="RefSeq" id="WP_343773574.1">
    <property type="nucleotide sequence ID" value="NZ_BAAADV010000003.1"/>
</dbReference>
<evidence type="ECO:0000256" key="2">
    <source>
        <dbReference type="SAM" id="Phobius"/>
    </source>
</evidence>
<accession>A0AAV3T9U2</accession>
<evidence type="ECO:0000256" key="1">
    <source>
        <dbReference type="SAM" id="MobiDB-lite"/>
    </source>
</evidence>
<reference evidence="4 5" key="1">
    <citation type="journal article" date="2019" name="Int. J. Syst. Evol. Microbiol.">
        <title>The Global Catalogue of Microorganisms (GCM) 10K type strain sequencing project: providing services to taxonomists for standard genome sequencing and annotation.</title>
        <authorList>
            <consortium name="The Broad Institute Genomics Platform"/>
            <consortium name="The Broad Institute Genome Sequencing Center for Infectious Disease"/>
            <person name="Wu L."/>
            <person name="Ma J."/>
        </authorList>
    </citation>
    <scope>NUCLEOTIDE SEQUENCE [LARGE SCALE GENOMIC DNA]</scope>
    <source>
        <strain evidence="4 5">JCM 16328</strain>
    </source>
</reference>
<feature type="region of interest" description="Disordered" evidence="1">
    <location>
        <begin position="1"/>
        <end position="29"/>
    </location>
</feature>
<feature type="transmembrane region" description="Helical" evidence="2">
    <location>
        <begin position="170"/>
        <end position="190"/>
    </location>
</feature>
<dbReference type="AlphaFoldDB" id="A0AAV3T9U2"/>
<keyword evidence="2" id="KW-1133">Transmembrane helix</keyword>
<feature type="transmembrane region" description="Helical" evidence="2">
    <location>
        <begin position="141"/>
        <end position="164"/>
    </location>
</feature>
<protein>
    <recommendedName>
        <fullName evidence="3">DUF7344 domain-containing protein</fullName>
    </recommendedName>
</protein>
<keyword evidence="2" id="KW-0472">Membrane</keyword>
<evidence type="ECO:0000259" key="3">
    <source>
        <dbReference type="Pfam" id="PF24035"/>
    </source>
</evidence>
<keyword evidence="2" id="KW-0812">Transmembrane</keyword>
<evidence type="ECO:0000313" key="5">
    <source>
        <dbReference type="Proteomes" id="UP001500420"/>
    </source>
</evidence>
<dbReference type="Pfam" id="PF24035">
    <property type="entry name" value="DUF7344"/>
    <property type="match status" value="1"/>
</dbReference>
<evidence type="ECO:0000313" key="4">
    <source>
        <dbReference type="EMBL" id="GAA0671294.1"/>
    </source>
</evidence>
<feature type="domain" description="DUF7344" evidence="3">
    <location>
        <begin position="38"/>
        <end position="117"/>
    </location>
</feature>
<sequence>MSTIPSPIGDGTTGTAAGPSIDESSENAVEPVSQDVAFEMLSCKRRRDVLHYLRQNGGSAELRSLSRQIAAWENEKPVEAVTYKERARVYTALRQGHLPKMDSCDIVEYDADRGTVELTDRASGLDVYLDVVPHDDISWSAYYAGLGGLSIAFAGLTLVGAFPFGLLPAGGATLIVGFLFLGSAFVHYVYERRMRVGSDGQPPR</sequence>
<dbReference type="InterPro" id="IPR055768">
    <property type="entry name" value="DUF7344"/>
</dbReference>
<gene>
    <name evidence="4" type="ORF">GCM10009020_17110</name>
</gene>
<name>A0AAV3T9U2_9EURY</name>
<comment type="caution">
    <text evidence="4">The sequence shown here is derived from an EMBL/GenBank/DDBJ whole genome shotgun (WGS) entry which is preliminary data.</text>
</comment>